<feature type="compositionally biased region" description="Polar residues" evidence="3">
    <location>
        <begin position="92"/>
        <end position="103"/>
    </location>
</feature>
<evidence type="ECO:0000313" key="5">
    <source>
        <dbReference type="EMBL" id="CEP62747.1"/>
    </source>
</evidence>
<protein>
    <submittedName>
        <fullName evidence="5">LALA0S06e02872g1_1</fullName>
    </submittedName>
</protein>
<dbReference type="HOGENOM" id="CLU_020262_1_2_1"/>
<dbReference type="GO" id="GO:0009651">
    <property type="term" value="P:response to salt stress"/>
    <property type="evidence" value="ECO:0007669"/>
    <property type="project" value="UniProtKB-ARBA"/>
</dbReference>
<dbReference type="CDD" id="cd07521">
    <property type="entry name" value="HAD_FCP1-like"/>
    <property type="match status" value="1"/>
</dbReference>
<evidence type="ECO:0000259" key="4">
    <source>
        <dbReference type="PROSITE" id="PS50969"/>
    </source>
</evidence>
<keyword evidence="1" id="KW-0378">Hydrolase</keyword>
<accession>A0A0C7NB39</accession>
<dbReference type="InterPro" id="IPR036412">
    <property type="entry name" value="HAD-like_sf"/>
</dbReference>
<dbReference type="InterPro" id="IPR050365">
    <property type="entry name" value="TIM50"/>
</dbReference>
<dbReference type="SUPFAM" id="SSF56784">
    <property type="entry name" value="HAD-like"/>
    <property type="match status" value="1"/>
</dbReference>
<feature type="compositionally biased region" description="Polar residues" evidence="3">
    <location>
        <begin position="143"/>
        <end position="152"/>
    </location>
</feature>
<keyword evidence="2" id="KW-0564">Palmitate</keyword>
<dbReference type="GO" id="GO:0034605">
    <property type="term" value="P:cellular response to heat"/>
    <property type="evidence" value="ECO:0007669"/>
    <property type="project" value="UniProtKB-ARBA"/>
</dbReference>
<keyword evidence="6" id="KW-1185">Reference proteome</keyword>
<dbReference type="NCBIfam" id="TIGR02251">
    <property type="entry name" value="HIF-SF_euk"/>
    <property type="match status" value="1"/>
</dbReference>
<gene>
    <name evidence="5" type="ORF">LALA0_S06e02872g</name>
</gene>
<dbReference type="InterPro" id="IPR004274">
    <property type="entry name" value="FCP1_dom"/>
</dbReference>
<organism evidence="5 6">
    <name type="scientific">Lachancea lanzarotensis</name>
    <dbReference type="NCBI Taxonomy" id="1245769"/>
    <lineage>
        <taxon>Eukaryota</taxon>
        <taxon>Fungi</taxon>
        <taxon>Dikarya</taxon>
        <taxon>Ascomycota</taxon>
        <taxon>Saccharomycotina</taxon>
        <taxon>Saccharomycetes</taxon>
        <taxon>Saccharomycetales</taxon>
        <taxon>Saccharomycetaceae</taxon>
        <taxon>Lachancea</taxon>
    </lineage>
</organism>
<proteinExistence type="predicted"/>
<evidence type="ECO:0000256" key="1">
    <source>
        <dbReference type="ARBA" id="ARBA00022912"/>
    </source>
</evidence>
<keyword evidence="2" id="KW-0449">Lipoprotein</keyword>
<feature type="domain" description="FCP1 homology" evidence="4">
    <location>
        <begin position="245"/>
        <end position="403"/>
    </location>
</feature>
<dbReference type="GO" id="GO:0004721">
    <property type="term" value="F:phosphoprotein phosphatase activity"/>
    <property type="evidence" value="ECO:0007669"/>
    <property type="project" value="UniProtKB-KW"/>
</dbReference>
<dbReference type="SMART" id="SM00577">
    <property type="entry name" value="CPDc"/>
    <property type="match status" value="1"/>
</dbReference>
<keyword evidence="1" id="KW-0904">Protein phosphatase</keyword>
<feature type="compositionally biased region" description="Polar residues" evidence="3">
    <location>
        <begin position="32"/>
        <end position="52"/>
    </location>
</feature>
<dbReference type="PROSITE" id="PS50969">
    <property type="entry name" value="FCP1"/>
    <property type="match status" value="1"/>
</dbReference>
<dbReference type="GO" id="GO:1904262">
    <property type="term" value="P:negative regulation of TORC1 signaling"/>
    <property type="evidence" value="ECO:0007669"/>
    <property type="project" value="UniProtKB-ARBA"/>
</dbReference>
<feature type="region of interest" description="Disordered" evidence="3">
    <location>
        <begin position="11"/>
        <end position="159"/>
    </location>
</feature>
<dbReference type="PANTHER" id="PTHR12210">
    <property type="entry name" value="DULLARD PROTEIN PHOSPHATASE"/>
    <property type="match status" value="1"/>
</dbReference>
<dbReference type="Pfam" id="PF03031">
    <property type="entry name" value="NIF"/>
    <property type="match status" value="1"/>
</dbReference>
<dbReference type="Gene3D" id="3.40.50.1000">
    <property type="entry name" value="HAD superfamily/HAD-like"/>
    <property type="match status" value="1"/>
</dbReference>
<evidence type="ECO:0000313" key="6">
    <source>
        <dbReference type="Proteomes" id="UP000054304"/>
    </source>
</evidence>
<reference evidence="5 6" key="1">
    <citation type="submission" date="2014-12" db="EMBL/GenBank/DDBJ databases">
        <authorList>
            <person name="Neuveglise Cecile"/>
        </authorList>
    </citation>
    <scope>NUCLEOTIDE SEQUENCE [LARGE SCALE GENOMIC DNA]</scope>
    <source>
        <strain evidence="5 6">CBS 12615</strain>
    </source>
</reference>
<sequence>MGFITSLLCCSPSVSQSGSSSKPTEKRGAQKRQLSPQKSQIHASLSKSTRQLPASAEVSRDNIRGPRNAGYSGLGSGSGSATGMSGLPDSHVSGSTTITTKTAPETGAAHKPPLALSKVQREDDLDEDEGHTKEDKQMVSVYNGETESSTGTADEHNAPPANLPQQSVLLPNGSIPTEETAILVTNEADKASSNEESGGELLPAPSYEYDPDQDEPEEIVDLTMLQQDQAHAPGYSTLLSPRTPEFEGKKCLVLDLDETLVHSSFKFLRSADFVIPVDIDNQVHNVYVIKRPGVDEFLKLVGQLYEVVVFTASVSRYGDPLLDVLDQNHCIHHRLFRDSCYSYDGNYIKNLSQIGRPLSDLIILDNSPASYIFHPQHAIPISSWFSDIHDNELLDIMPLLEDLAKKIVPDVSRILDVTI</sequence>
<dbReference type="FunFam" id="3.40.50.1000:FF:000043">
    <property type="entry name" value="General stress response phosphoprotein phosphatase Psr1/2"/>
    <property type="match status" value="1"/>
</dbReference>
<evidence type="ECO:0000256" key="3">
    <source>
        <dbReference type="SAM" id="MobiDB-lite"/>
    </source>
</evidence>
<dbReference type="AlphaFoldDB" id="A0A0C7NB39"/>
<name>A0A0C7NB39_9SACH</name>
<feature type="compositionally biased region" description="Low complexity" evidence="3">
    <location>
        <begin position="11"/>
        <end position="21"/>
    </location>
</feature>
<dbReference type="RefSeq" id="XP_022628970.1">
    <property type="nucleotide sequence ID" value="XM_022771803.1"/>
</dbReference>
<dbReference type="Proteomes" id="UP000054304">
    <property type="component" value="Unassembled WGS sequence"/>
</dbReference>
<dbReference type="InterPro" id="IPR011948">
    <property type="entry name" value="Dullard_phosphatase"/>
</dbReference>
<dbReference type="GeneID" id="34686222"/>
<dbReference type="InterPro" id="IPR023214">
    <property type="entry name" value="HAD_sf"/>
</dbReference>
<dbReference type="OrthoDB" id="277011at2759"/>
<evidence type="ECO:0000256" key="2">
    <source>
        <dbReference type="ARBA" id="ARBA00023139"/>
    </source>
</evidence>
<dbReference type="GO" id="GO:0045944">
    <property type="term" value="P:positive regulation of transcription by RNA polymerase II"/>
    <property type="evidence" value="ECO:0007669"/>
    <property type="project" value="UniProtKB-ARBA"/>
</dbReference>
<dbReference type="GO" id="GO:0034198">
    <property type="term" value="P:cellular response to amino acid starvation"/>
    <property type="evidence" value="ECO:0007669"/>
    <property type="project" value="UniProtKB-ARBA"/>
</dbReference>
<dbReference type="EMBL" id="LN736365">
    <property type="protein sequence ID" value="CEP62747.1"/>
    <property type="molecule type" value="Genomic_DNA"/>
</dbReference>
<dbReference type="STRING" id="1245769.A0A0C7NB39"/>